<dbReference type="SUPFAM" id="SSF47413">
    <property type="entry name" value="lambda repressor-like DNA-binding domains"/>
    <property type="match status" value="1"/>
</dbReference>
<evidence type="ECO:0000259" key="1">
    <source>
        <dbReference type="PROSITE" id="PS50943"/>
    </source>
</evidence>
<dbReference type="EMBL" id="PGGW01000060">
    <property type="protein sequence ID" value="PJE95928.1"/>
    <property type="molecule type" value="Genomic_DNA"/>
</dbReference>
<name>A0A2M8LVE7_9ACTN</name>
<proteinExistence type="predicted"/>
<dbReference type="Pfam" id="PF19054">
    <property type="entry name" value="DUF5753"/>
    <property type="match status" value="1"/>
</dbReference>
<organism evidence="2 3">
    <name type="scientific">Streptomyces carminius</name>
    <dbReference type="NCBI Taxonomy" id="2665496"/>
    <lineage>
        <taxon>Bacteria</taxon>
        <taxon>Bacillati</taxon>
        <taxon>Actinomycetota</taxon>
        <taxon>Actinomycetes</taxon>
        <taxon>Kitasatosporales</taxon>
        <taxon>Streptomycetaceae</taxon>
        <taxon>Streptomyces</taxon>
    </lineage>
</organism>
<accession>A0A2M8LVE7</accession>
<dbReference type="GO" id="GO:0003677">
    <property type="term" value="F:DNA binding"/>
    <property type="evidence" value="ECO:0007669"/>
    <property type="project" value="InterPro"/>
</dbReference>
<dbReference type="Proteomes" id="UP000230407">
    <property type="component" value="Unassembled WGS sequence"/>
</dbReference>
<reference evidence="2 3" key="1">
    <citation type="submission" date="2017-11" db="EMBL/GenBank/DDBJ databases">
        <title>Streptomyces carmine sp. nov., a novel actinomycete isolated from Sophora alopecuroides in Xinjiang, China.</title>
        <authorList>
            <person name="Wang Y."/>
            <person name="Luo X."/>
            <person name="Wan C."/>
            <person name="Zhang L."/>
        </authorList>
    </citation>
    <scope>NUCLEOTIDE SEQUENCE [LARGE SCALE GENOMIC DNA]</scope>
    <source>
        <strain evidence="2 3">TRM SA0054</strain>
    </source>
</reference>
<evidence type="ECO:0000313" key="2">
    <source>
        <dbReference type="EMBL" id="PJE95928.1"/>
    </source>
</evidence>
<dbReference type="Gene3D" id="1.10.260.40">
    <property type="entry name" value="lambda repressor-like DNA-binding domains"/>
    <property type="match status" value="1"/>
</dbReference>
<dbReference type="AlphaFoldDB" id="A0A2M8LVE7"/>
<dbReference type="RefSeq" id="WP_100203113.1">
    <property type="nucleotide sequence ID" value="NZ_PGGW01000060.1"/>
</dbReference>
<feature type="domain" description="HTH cro/C1-type" evidence="1">
    <location>
        <begin position="18"/>
        <end position="72"/>
    </location>
</feature>
<dbReference type="CDD" id="cd00093">
    <property type="entry name" value="HTH_XRE"/>
    <property type="match status" value="1"/>
</dbReference>
<comment type="caution">
    <text evidence="2">The sequence shown here is derived from an EMBL/GenBank/DDBJ whole genome shotgun (WGS) entry which is preliminary data.</text>
</comment>
<evidence type="ECO:0000313" key="3">
    <source>
        <dbReference type="Proteomes" id="UP000230407"/>
    </source>
</evidence>
<dbReference type="InterPro" id="IPR043917">
    <property type="entry name" value="DUF5753"/>
</dbReference>
<keyword evidence="3" id="KW-1185">Reference proteome</keyword>
<dbReference type="SMART" id="SM00530">
    <property type="entry name" value="HTH_XRE"/>
    <property type="match status" value="1"/>
</dbReference>
<dbReference type="PROSITE" id="PS50943">
    <property type="entry name" value="HTH_CROC1"/>
    <property type="match status" value="1"/>
</dbReference>
<dbReference type="InterPro" id="IPR001387">
    <property type="entry name" value="Cro/C1-type_HTH"/>
</dbReference>
<gene>
    <name evidence="2" type="ORF">CUT44_19135</name>
</gene>
<dbReference type="InterPro" id="IPR010982">
    <property type="entry name" value="Lambda_DNA-bd_dom_sf"/>
</dbReference>
<dbReference type="Pfam" id="PF13560">
    <property type="entry name" value="HTH_31"/>
    <property type="match status" value="1"/>
</dbReference>
<sequence length="283" mass="31690">MAPQKSPTVRQRRFGTELRRMREAVGMSAPSAAGLLGTNRTVISNIEAGRFGISEQRLRRLASIYECTDSALVDALAEMTGGRKVHWWEEYRGKIPPDFLDVSEIEHYAVRLRTVQTTHLPGLFHTEEHARAIIDLFVPPLPRLEVELRVAHRLARQTVVTGDRAIPYTGVIHEAALRMQFGGRKVARAQLNRLLEDGERDNVTFLVIPFDAGGFTMAGDSVLYAEAPSSQLDTVHMDSHTGAVFIDSPTQLANFRKRLDMVEKTALDPETSRDFIKSITKDL</sequence>
<protein>
    <submittedName>
        <fullName evidence="2">Transcriptional regulator</fullName>
    </submittedName>
</protein>